<accession>A0A6D2I934</accession>
<feature type="region of interest" description="Disordered" evidence="1">
    <location>
        <begin position="35"/>
        <end position="60"/>
    </location>
</feature>
<protein>
    <submittedName>
        <fullName evidence="2">Uncharacterized protein</fullName>
    </submittedName>
</protein>
<reference evidence="2" key="1">
    <citation type="submission" date="2020-01" db="EMBL/GenBank/DDBJ databases">
        <authorList>
            <person name="Mishra B."/>
        </authorList>
    </citation>
    <scope>NUCLEOTIDE SEQUENCE [LARGE SCALE GENOMIC DNA]</scope>
</reference>
<evidence type="ECO:0000256" key="1">
    <source>
        <dbReference type="SAM" id="MobiDB-lite"/>
    </source>
</evidence>
<gene>
    <name evidence="2" type="ORF">MERR_LOCUS11935</name>
</gene>
<evidence type="ECO:0000313" key="2">
    <source>
        <dbReference type="EMBL" id="CAA7024700.1"/>
    </source>
</evidence>
<dbReference type="AlphaFoldDB" id="A0A6D2I934"/>
<feature type="compositionally biased region" description="Low complexity" evidence="1">
    <location>
        <begin position="51"/>
        <end position="60"/>
    </location>
</feature>
<dbReference type="Proteomes" id="UP000467841">
    <property type="component" value="Unassembled WGS sequence"/>
</dbReference>
<evidence type="ECO:0000313" key="3">
    <source>
        <dbReference type="Proteomes" id="UP000467841"/>
    </source>
</evidence>
<name>A0A6D2I934_9BRAS</name>
<organism evidence="2 3">
    <name type="scientific">Microthlaspi erraticum</name>
    <dbReference type="NCBI Taxonomy" id="1685480"/>
    <lineage>
        <taxon>Eukaryota</taxon>
        <taxon>Viridiplantae</taxon>
        <taxon>Streptophyta</taxon>
        <taxon>Embryophyta</taxon>
        <taxon>Tracheophyta</taxon>
        <taxon>Spermatophyta</taxon>
        <taxon>Magnoliopsida</taxon>
        <taxon>eudicotyledons</taxon>
        <taxon>Gunneridae</taxon>
        <taxon>Pentapetalae</taxon>
        <taxon>rosids</taxon>
        <taxon>malvids</taxon>
        <taxon>Brassicales</taxon>
        <taxon>Brassicaceae</taxon>
        <taxon>Coluteocarpeae</taxon>
        <taxon>Microthlaspi</taxon>
    </lineage>
</organism>
<proteinExistence type="predicted"/>
<sequence length="121" mass="13337">MQDPLPFSDNDVLVRPIHYHKDKRSGEDYIKLEEEKKKMETKTSKPRVKPTAASTAASTSESFITIDQGSVRIPTPPVQPAAAVQALQDIVFTLQTFTDTVQGLIANLQGGEEQEEPGNKN</sequence>
<keyword evidence="3" id="KW-1185">Reference proteome</keyword>
<dbReference type="EMBL" id="CACVBM020000921">
    <property type="protein sequence ID" value="CAA7024700.1"/>
    <property type="molecule type" value="Genomic_DNA"/>
</dbReference>
<comment type="caution">
    <text evidence="2">The sequence shown here is derived from an EMBL/GenBank/DDBJ whole genome shotgun (WGS) entry which is preliminary data.</text>
</comment>